<name>A0A6J6E9U0_9ZZZZ</name>
<gene>
    <name evidence="2" type="ORF">UFOPK1495_00941</name>
    <name evidence="3" type="ORF">UFOPK1603_01167</name>
    <name evidence="4" type="ORF">UFOPK1711_01747</name>
    <name evidence="5" type="ORF">UFOPK2143_00547</name>
</gene>
<accession>A0A6J6E9U0</accession>
<evidence type="ECO:0000313" key="5">
    <source>
        <dbReference type="EMBL" id="CAB4639927.1"/>
    </source>
</evidence>
<organism evidence="3">
    <name type="scientific">freshwater metagenome</name>
    <dbReference type="NCBI Taxonomy" id="449393"/>
    <lineage>
        <taxon>unclassified sequences</taxon>
        <taxon>metagenomes</taxon>
        <taxon>ecological metagenomes</taxon>
    </lineage>
</organism>
<proteinExistence type="predicted"/>
<dbReference type="EMBL" id="CAEZVV010000020">
    <property type="protein sequence ID" value="CAB4639927.1"/>
    <property type="molecule type" value="Genomic_DNA"/>
</dbReference>
<evidence type="ECO:0000313" key="2">
    <source>
        <dbReference type="EMBL" id="CAB4552099.1"/>
    </source>
</evidence>
<dbReference type="EMBL" id="CAEZTG010000110">
    <property type="protein sequence ID" value="CAB4571053.1"/>
    <property type="molecule type" value="Genomic_DNA"/>
</dbReference>
<sequence length="69" mass="7748">MTTSGPITRDHIEQRFRDIQSEVEGVESEARSYTTIAVAAVAVTLVVVAFALGSRRGRKRRTFVEIRRV</sequence>
<evidence type="ECO:0000313" key="4">
    <source>
        <dbReference type="EMBL" id="CAB4589582.1"/>
    </source>
</evidence>
<feature type="transmembrane region" description="Helical" evidence="1">
    <location>
        <begin position="33"/>
        <end position="52"/>
    </location>
</feature>
<keyword evidence="1" id="KW-0812">Transmembrane</keyword>
<reference evidence="3" key="1">
    <citation type="submission" date="2020-05" db="EMBL/GenBank/DDBJ databases">
        <authorList>
            <person name="Chiriac C."/>
            <person name="Salcher M."/>
            <person name="Ghai R."/>
            <person name="Kavagutti S V."/>
        </authorList>
    </citation>
    <scope>NUCLEOTIDE SEQUENCE</scope>
</reference>
<evidence type="ECO:0000313" key="3">
    <source>
        <dbReference type="EMBL" id="CAB4571053.1"/>
    </source>
</evidence>
<evidence type="ECO:0000256" key="1">
    <source>
        <dbReference type="SAM" id="Phobius"/>
    </source>
</evidence>
<dbReference type="AlphaFoldDB" id="A0A6J6E9U0"/>
<dbReference type="EMBL" id="CAEZSU010000090">
    <property type="protein sequence ID" value="CAB4552099.1"/>
    <property type="molecule type" value="Genomic_DNA"/>
</dbReference>
<keyword evidence="1" id="KW-1133">Transmembrane helix</keyword>
<dbReference type="EMBL" id="CAEZTR010000156">
    <property type="protein sequence ID" value="CAB4589582.1"/>
    <property type="molecule type" value="Genomic_DNA"/>
</dbReference>
<protein>
    <submittedName>
        <fullName evidence="3">Unannotated protein</fullName>
    </submittedName>
</protein>
<keyword evidence="1" id="KW-0472">Membrane</keyword>